<dbReference type="AlphaFoldDB" id="A0A2G3DZW2"/>
<protein>
    <submittedName>
        <fullName evidence="1">HicA</fullName>
    </submittedName>
</protein>
<reference evidence="1 2" key="2">
    <citation type="submission" date="2017-10" db="EMBL/GenBank/DDBJ databases">
        <authorList>
            <person name="Banno H."/>
            <person name="Chua N.-H."/>
        </authorList>
    </citation>
    <scope>NUCLEOTIDE SEQUENCE [LARGE SCALE GENOMIC DNA]</scope>
    <source>
        <strain evidence="1 2">JK626</strain>
    </source>
</reference>
<gene>
    <name evidence="1" type="ORF">CSX01_00400</name>
</gene>
<organism evidence="1 2">
    <name type="scientific">Pseudobutyrivibrio ruminis</name>
    <dbReference type="NCBI Taxonomy" id="46206"/>
    <lineage>
        <taxon>Bacteria</taxon>
        <taxon>Bacillati</taxon>
        <taxon>Bacillota</taxon>
        <taxon>Clostridia</taxon>
        <taxon>Lachnospirales</taxon>
        <taxon>Lachnospiraceae</taxon>
        <taxon>Pseudobutyrivibrio</taxon>
    </lineage>
</organism>
<evidence type="ECO:0000313" key="2">
    <source>
        <dbReference type="Proteomes" id="UP000225889"/>
    </source>
</evidence>
<comment type="caution">
    <text evidence="1">The sequence shown here is derived from an EMBL/GenBank/DDBJ whole genome shotgun (WGS) entry which is preliminary data.</text>
</comment>
<name>A0A2G3DZW2_9FIRM</name>
<proteinExistence type="predicted"/>
<evidence type="ECO:0000313" key="1">
    <source>
        <dbReference type="EMBL" id="PHU36568.1"/>
    </source>
</evidence>
<accession>A0A2G3DZW2</accession>
<dbReference type="RefSeq" id="WP_090154128.1">
    <property type="nucleotide sequence ID" value="NZ_PDYF01000002.1"/>
</dbReference>
<dbReference type="EMBL" id="PDYF01000002">
    <property type="protein sequence ID" value="PHU36568.1"/>
    <property type="molecule type" value="Genomic_DNA"/>
</dbReference>
<dbReference type="Proteomes" id="UP000225889">
    <property type="component" value="Unassembled WGS sequence"/>
</dbReference>
<sequence length="86" mass="10050">MPKKKDLIRKLFRIPCPRDFTVRDLDALMSKCNCKKFQGGRGSGIGYRHELTGRKLQFDGPHPGNELYRDQIKRVKNYIIEIGEKE</sequence>
<reference evidence="1 2" key="1">
    <citation type="submission" date="2017-10" db="EMBL/GenBank/DDBJ databases">
        <title>Resolving the taxonomy of Roseburia spp., Eubacterium rectale and Agathobacter spp. through phylogenomic analysis.</title>
        <authorList>
            <person name="Sheridan P.O."/>
            <person name="Walker A.W."/>
            <person name="Duncan S.H."/>
            <person name="Scott K.P."/>
            <person name="Toole P.W.O."/>
            <person name="Luis P."/>
            <person name="Flint H.J."/>
        </authorList>
    </citation>
    <scope>NUCLEOTIDE SEQUENCE [LARGE SCALE GENOMIC DNA]</scope>
    <source>
        <strain evidence="1 2">JK626</strain>
    </source>
</reference>